<evidence type="ECO:0000256" key="3">
    <source>
        <dbReference type="ARBA" id="ARBA00022525"/>
    </source>
</evidence>
<dbReference type="InterPro" id="IPR001563">
    <property type="entry name" value="Peptidase_S10"/>
</dbReference>
<comment type="subcellular location">
    <subcellularLocation>
        <location evidence="1">Secreted</location>
    </subcellularLocation>
</comment>
<evidence type="ECO:0000256" key="10">
    <source>
        <dbReference type="ARBA" id="ARBA00070242"/>
    </source>
</evidence>
<dbReference type="InterPro" id="IPR029058">
    <property type="entry name" value="AB_hydrolase_fold"/>
</dbReference>
<dbReference type="EMBL" id="JABDTM020024765">
    <property type="protein sequence ID" value="KAH0813978.1"/>
    <property type="molecule type" value="Genomic_DNA"/>
</dbReference>
<evidence type="ECO:0000313" key="14">
    <source>
        <dbReference type="Proteomes" id="UP000719412"/>
    </source>
</evidence>
<dbReference type="GO" id="GO:0005576">
    <property type="term" value="C:extracellular region"/>
    <property type="evidence" value="ECO:0007669"/>
    <property type="project" value="UniProtKB-SubCell"/>
</dbReference>
<evidence type="ECO:0000256" key="5">
    <source>
        <dbReference type="ARBA" id="ARBA00022670"/>
    </source>
</evidence>
<dbReference type="Proteomes" id="UP000719412">
    <property type="component" value="Unassembled WGS sequence"/>
</dbReference>
<reference evidence="13" key="2">
    <citation type="submission" date="2021-08" db="EMBL/GenBank/DDBJ databases">
        <authorList>
            <person name="Eriksson T."/>
        </authorList>
    </citation>
    <scope>NUCLEOTIDE SEQUENCE</scope>
    <source>
        <strain evidence="13">Stoneville</strain>
        <tissue evidence="13">Whole head</tissue>
    </source>
</reference>
<keyword evidence="5" id="KW-0645">Protease</keyword>
<evidence type="ECO:0000256" key="8">
    <source>
        <dbReference type="ARBA" id="ARBA00023180"/>
    </source>
</evidence>
<comment type="caution">
    <text evidence="13">The sequence shown here is derived from an EMBL/GenBank/DDBJ whole genome shotgun (WGS) entry which is preliminary data.</text>
</comment>
<evidence type="ECO:0000256" key="11">
    <source>
        <dbReference type="ARBA" id="ARBA00077736"/>
    </source>
</evidence>
<keyword evidence="7" id="KW-0378">Hydrolase</keyword>
<dbReference type="PANTHER" id="PTHR11802">
    <property type="entry name" value="SERINE PROTEASE FAMILY S10 SERINE CARBOXYPEPTIDASE"/>
    <property type="match status" value="1"/>
</dbReference>
<keyword evidence="8" id="KW-0325">Glycoprotein</keyword>
<dbReference type="GO" id="GO:0004185">
    <property type="term" value="F:serine-type carboxypeptidase activity"/>
    <property type="evidence" value="ECO:0007669"/>
    <property type="project" value="InterPro"/>
</dbReference>
<keyword evidence="4" id="KW-0121">Carboxypeptidase</keyword>
<dbReference type="Pfam" id="PF00450">
    <property type="entry name" value="Peptidase_S10"/>
    <property type="match status" value="1"/>
</dbReference>
<dbReference type="FunFam" id="3.40.50.1820:FF:000075">
    <property type="entry name" value="Carboxypeptidase"/>
    <property type="match status" value="1"/>
</dbReference>
<protein>
    <recommendedName>
        <fullName evidence="10">Retinoid-inducible serine carboxypeptidase</fullName>
    </recommendedName>
    <alternativeName>
        <fullName evidence="11">Serine carboxypeptidase 1</fullName>
    </alternativeName>
</protein>
<dbReference type="GO" id="GO:0006508">
    <property type="term" value="P:proteolysis"/>
    <property type="evidence" value="ECO:0007669"/>
    <property type="project" value="UniProtKB-KW"/>
</dbReference>
<organism evidence="13 14">
    <name type="scientific">Tenebrio molitor</name>
    <name type="common">Yellow mealworm beetle</name>
    <dbReference type="NCBI Taxonomy" id="7067"/>
    <lineage>
        <taxon>Eukaryota</taxon>
        <taxon>Metazoa</taxon>
        <taxon>Ecdysozoa</taxon>
        <taxon>Arthropoda</taxon>
        <taxon>Hexapoda</taxon>
        <taxon>Insecta</taxon>
        <taxon>Pterygota</taxon>
        <taxon>Neoptera</taxon>
        <taxon>Endopterygota</taxon>
        <taxon>Coleoptera</taxon>
        <taxon>Polyphaga</taxon>
        <taxon>Cucujiformia</taxon>
        <taxon>Tenebrionidae</taxon>
        <taxon>Tenebrio</taxon>
    </lineage>
</organism>
<dbReference type="PRINTS" id="PR00724">
    <property type="entry name" value="CRBOXYPTASEC"/>
</dbReference>
<feature type="chain" id="PRO_5035171752" description="Retinoid-inducible serine carboxypeptidase" evidence="12">
    <location>
        <begin position="17"/>
        <end position="428"/>
    </location>
</feature>
<accession>A0A8J6HI02</accession>
<evidence type="ECO:0000256" key="9">
    <source>
        <dbReference type="ARBA" id="ARBA00055847"/>
    </source>
</evidence>
<feature type="signal peptide" evidence="12">
    <location>
        <begin position="1"/>
        <end position="16"/>
    </location>
</feature>
<evidence type="ECO:0000256" key="6">
    <source>
        <dbReference type="ARBA" id="ARBA00022729"/>
    </source>
</evidence>
<evidence type="ECO:0000256" key="12">
    <source>
        <dbReference type="SAM" id="SignalP"/>
    </source>
</evidence>
<dbReference type="SUPFAM" id="SSF53474">
    <property type="entry name" value="alpha/beta-Hydrolases"/>
    <property type="match status" value="1"/>
</dbReference>
<keyword evidence="6 12" id="KW-0732">Signal</keyword>
<proteinExistence type="inferred from homology"/>
<keyword evidence="3" id="KW-0964">Secreted</keyword>
<comment type="similarity">
    <text evidence="2">Belongs to the peptidase S10 family.</text>
</comment>
<sequence>MKAVLVTFLCVTAALARKGYGPTEQEWGYVEVREGAHIFWWLQQTSADVDDYTEKPLLIWLQGGPGSSSTGYGNFAELGPLDADLNPRNTSWINFANVLFVDNPVGTGFSYADNIQQLATTNRQIADDFLVLLQGFYEAVPALKSTPLYIFCESYGGKMTAEIALVLDQAIKDGTLDVDLRGVGLGDSWISPIDSVMTWGPYLLSVGAIDQNGYEQIQQAAEATKEAVESGDFTMATNLWAAAEGVVEGVTANIDFYNILTKVYGPWNKNRKLIKPGLRDEVDDKIDVLMNNDVKEALGLDASWGYQSGFVFDALYEDFMKPVTDIVEELLNTTDLNVAVYNGQLDLIVDTPGTVEWVDKLKFEGAEDWKLTNRKPIVVNDVVEGYYKKLGNLGMYWVDRAGHMVPRDNPAAMEFIIEDVASGQWNKK</sequence>
<dbReference type="AlphaFoldDB" id="A0A8J6HI02"/>
<name>A0A8J6HI02_TENMO</name>
<evidence type="ECO:0000256" key="4">
    <source>
        <dbReference type="ARBA" id="ARBA00022645"/>
    </source>
</evidence>
<dbReference type="Gene3D" id="3.40.50.1820">
    <property type="entry name" value="alpha/beta hydrolase"/>
    <property type="match status" value="1"/>
</dbReference>
<evidence type="ECO:0000256" key="2">
    <source>
        <dbReference type="ARBA" id="ARBA00009431"/>
    </source>
</evidence>
<keyword evidence="14" id="KW-1185">Reference proteome</keyword>
<dbReference type="PANTHER" id="PTHR11802:SF3">
    <property type="entry name" value="RETINOID-INDUCIBLE SERINE CARBOXYPEPTIDASE"/>
    <property type="match status" value="1"/>
</dbReference>
<comment type="function">
    <text evidence="9">May be involved in vascular wall and kidney homeostasis.</text>
</comment>
<evidence type="ECO:0000313" key="13">
    <source>
        <dbReference type="EMBL" id="KAH0813978.1"/>
    </source>
</evidence>
<evidence type="ECO:0000256" key="7">
    <source>
        <dbReference type="ARBA" id="ARBA00022801"/>
    </source>
</evidence>
<evidence type="ECO:0000256" key="1">
    <source>
        <dbReference type="ARBA" id="ARBA00004613"/>
    </source>
</evidence>
<gene>
    <name evidence="13" type="ORF">GEV33_008810</name>
</gene>
<reference evidence="13" key="1">
    <citation type="journal article" date="2020" name="J Insects Food Feed">
        <title>The yellow mealworm (Tenebrio molitor) genome: a resource for the emerging insects as food and feed industry.</title>
        <authorList>
            <person name="Eriksson T."/>
            <person name="Andere A."/>
            <person name="Kelstrup H."/>
            <person name="Emery V."/>
            <person name="Picard C."/>
        </authorList>
    </citation>
    <scope>NUCLEOTIDE SEQUENCE</scope>
    <source>
        <strain evidence="13">Stoneville</strain>
        <tissue evidence="13">Whole head</tissue>
    </source>
</reference>